<dbReference type="PROSITE" id="PS51459">
    <property type="entry name" value="FIDO"/>
    <property type="match status" value="1"/>
</dbReference>
<gene>
    <name evidence="3" type="ORF">FO059_02700</name>
</gene>
<dbReference type="KEGG" id="toy:FO059_02700"/>
<feature type="region of interest" description="Disordered" evidence="1">
    <location>
        <begin position="1"/>
        <end position="20"/>
    </location>
</feature>
<name>A0A516X020_9ACTN</name>
<evidence type="ECO:0000313" key="4">
    <source>
        <dbReference type="Proteomes" id="UP000317344"/>
    </source>
</evidence>
<keyword evidence="4" id="KW-1185">Reference proteome</keyword>
<dbReference type="Proteomes" id="UP000317344">
    <property type="component" value="Chromosome"/>
</dbReference>
<evidence type="ECO:0000256" key="1">
    <source>
        <dbReference type="SAM" id="MobiDB-lite"/>
    </source>
</evidence>
<dbReference type="EMBL" id="CP041765">
    <property type="protein sequence ID" value="QDQ96449.1"/>
    <property type="molecule type" value="Genomic_DNA"/>
</dbReference>
<dbReference type="OrthoDB" id="5241763at2"/>
<accession>A0A516X020</accession>
<sequence length="256" mass="26427">MTSSRHSAPDPLARLAELPGVSDAADRARAALEEAHRHKANRRGWQTSATEASLRAARNSAALDGASTELPEDGDISDPLLAGALRVSAMLDGDALTNTLGTWERAPLQVIARLHTVAAAGIVDDPDELGRPRTVPGISERLDALAELATGGTSAAAPLLAAVVHGELLTLRPFGTADGIVARAASRLTCTATGLDPHNLGVPETYWLKRRNAYLQAAEGYAAGTAEGVAGWIITCCAALETGGHEAVKIADAHSG</sequence>
<feature type="domain" description="Fido" evidence="2">
    <location>
        <begin position="106"/>
        <end position="235"/>
    </location>
</feature>
<dbReference type="InterPro" id="IPR003812">
    <property type="entry name" value="Fido"/>
</dbReference>
<organism evidence="3 4">
    <name type="scientific">Tomitella fengzijianii</name>
    <dbReference type="NCBI Taxonomy" id="2597660"/>
    <lineage>
        <taxon>Bacteria</taxon>
        <taxon>Bacillati</taxon>
        <taxon>Actinomycetota</taxon>
        <taxon>Actinomycetes</taxon>
        <taxon>Mycobacteriales</taxon>
        <taxon>Tomitella</taxon>
    </lineage>
</organism>
<dbReference type="AlphaFoldDB" id="A0A516X020"/>
<protein>
    <submittedName>
        <fullName evidence="3">Oxidoreductase</fullName>
    </submittedName>
</protein>
<feature type="compositionally biased region" description="Basic and acidic residues" evidence="1">
    <location>
        <begin position="26"/>
        <end position="36"/>
    </location>
</feature>
<feature type="region of interest" description="Disordered" evidence="1">
    <location>
        <begin position="26"/>
        <end position="52"/>
    </location>
</feature>
<proteinExistence type="predicted"/>
<reference evidence="3 4" key="1">
    <citation type="submission" date="2019-07" db="EMBL/GenBank/DDBJ databases">
        <title>Tomitella cavernea sp. nov., an actinomycete isolated from soil.</title>
        <authorList>
            <person name="Cheng J."/>
        </authorList>
    </citation>
    <scope>NUCLEOTIDE SEQUENCE [LARGE SCALE GENOMIC DNA]</scope>
    <source>
        <strain evidence="3 4">HY188</strain>
    </source>
</reference>
<reference evidence="3 4" key="2">
    <citation type="submission" date="2019-07" db="EMBL/GenBank/DDBJ databases">
        <authorList>
            <person name="Huang Y."/>
        </authorList>
    </citation>
    <scope>NUCLEOTIDE SEQUENCE [LARGE SCALE GENOMIC DNA]</scope>
    <source>
        <strain evidence="3 4">HY188</strain>
    </source>
</reference>
<evidence type="ECO:0000259" key="2">
    <source>
        <dbReference type="PROSITE" id="PS51459"/>
    </source>
</evidence>
<evidence type="ECO:0000313" key="3">
    <source>
        <dbReference type="EMBL" id="QDQ96449.1"/>
    </source>
</evidence>